<organism evidence="8">
    <name type="scientific">Siphoviridae sp. ctA4S13</name>
    <dbReference type="NCBI Taxonomy" id="2826179"/>
    <lineage>
        <taxon>Viruses</taxon>
        <taxon>Duplodnaviria</taxon>
        <taxon>Heunggongvirae</taxon>
        <taxon>Uroviricota</taxon>
        <taxon>Caudoviricetes</taxon>
    </lineage>
</organism>
<keyword evidence="2" id="KW-0945">Host-virus interaction</keyword>
<evidence type="ECO:0000256" key="4">
    <source>
        <dbReference type="ARBA" id="ARBA00022691"/>
    </source>
</evidence>
<evidence type="ECO:0000256" key="6">
    <source>
        <dbReference type="ARBA" id="ARBA00033479"/>
    </source>
</evidence>
<reference evidence="8" key="1">
    <citation type="journal article" date="2021" name="Proc. Natl. Acad. Sci. U.S.A.">
        <title>A Catalog of Tens of Thousands of Viruses from Human Metagenomes Reveals Hidden Associations with Chronic Diseases.</title>
        <authorList>
            <person name="Tisza M.J."/>
            <person name="Buck C.B."/>
        </authorList>
    </citation>
    <scope>NUCLEOTIDE SEQUENCE</scope>
    <source>
        <strain evidence="8">CtA4S13</strain>
    </source>
</reference>
<dbReference type="Gene3D" id="3.90.120.10">
    <property type="entry name" value="DNA Methylase, subunit A, domain 2"/>
    <property type="match status" value="1"/>
</dbReference>
<comment type="similarity">
    <text evidence="7">Belongs to the class I-like SAM-binding methyltransferase superfamily. C5-methyltransferase family.</text>
</comment>
<dbReference type="PROSITE" id="PS00094">
    <property type="entry name" value="C5_MTASE_1"/>
    <property type="match status" value="1"/>
</dbReference>
<dbReference type="PANTHER" id="PTHR46098:SF1">
    <property type="entry name" value="TRNA (CYTOSINE(38)-C(5))-METHYLTRANSFERASE"/>
    <property type="match status" value="1"/>
</dbReference>
<proteinExistence type="inferred from homology"/>
<sequence>MKNKNKQDIASTLYRKVREKKLEDFKSRMPQNKQGVEFTHNGITYVAAIRRLTSTECAKLQTVPADYEFCTSETQQYRCLGNGWTIEVIKHIFGFLPEDTKKSMIVLSLFDGMSCGQIALREIGANVTTYLASEIDKYAIANTQHNFPNTVQLGSVTDLNIEEIVEKYGMPDILIGGSPCQSFSFSGKMKGMSTKSGEEIYTLEHYLELKRQGFEFEGQSYLFWEYMRILTELRKYNPNIYFLLENVKMLEKWERCLSNAIGVRGVHINSALVSAQQRKRIYWSNIRTKQVENGKLFSDEEDNDPFAWPNIATDIPQPEDRGLVIRDILQDNTGEKYYLKDETTTKLIDRTGKNKLKDYLLEPQVSVSEALAYMDAHSDYEGFTSEEKRDIATLGYELEKQRLFNNYYGEGVSNG</sequence>
<evidence type="ECO:0000256" key="2">
    <source>
        <dbReference type="ARBA" id="ARBA00022632"/>
    </source>
</evidence>
<keyword evidence="2" id="KW-1090">Inhibition of host innate immune response by virus</keyword>
<dbReference type="Gene3D" id="3.40.50.150">
    <property type="entry name" value="Vaccinia Virus protein VP39"/>
    <property type="match status" value="1"/>
</dbReference>
<protein>
    <submittedName>
        <fullName evidence="8">Cytosine specific methyltransferase</fullName>
    </submittedName>
</protein>
<dbReference type="GO" id="GO:0032259">
    <property type="term" value="P:methylation"/>
    <property type="evidence" value="ECO:0007669"/>
    <property type="project" value="UniProtKB-KW"/>
</dbReference>
<feature type="active site" evidence="7">
    <location>
        <position position="180"/>
    </location>
</feature>
<dbReference type="PANTHER" id="PTHR46098">
    <property type="entry name" value="TRNA (CYTOSINE(38)-C(5))-METHYLTRANSFERASE"/>
    <property type="match status" value="1"/>
</dbReference>
<dbReference type="Pfam" id="PF00145">
    <property type="entry name" value="DNA_methylase"/>
    <property type="match status" value="2"/>
</dbReference>
<evidence type="ECO:0000256" key="5">
    <source>
        <dbReference type="ARBA" id="ARBA00023280"/>
    </source>
</evidence>
<keyword evidence="1 7" id="KW-0489">Methyltransferase</keyword>
<accession>A0A8S5MQW9</accession>
<evidence type="ECO:0000256" key="1">
    <source>
        <dbReference type="ARBA" id="ARBA00022603"/>
    </source>
</evidence>
<evidence type="ECO:0000313" key="8">
    <source>
        <dbReference type="EMBL" id="DAD84522.1"/>
    </source>
</evidence>
<dbReference type="InterPro" id="IPR050750">
    <property type="entry name" value="C5-MTase"/>
</dbReference>
<name>A0A8S5MQW9_9CAUD</name>
<evidence type="ECO:0000256" key="3">
    <source>
        <dbReference type="ARBA" id="ARBA00022679"/>
    </source>
</evidence>
<dbReference type="InterPro" id="IPR001525">
    <property type="entry name" value="C5_MeTfrase"/>
</dbReference>
<dbReference type="GO" id="GO:0008168">
    <property type="term" value="F:methyltransferase activity"/>
    <property type="evidence" value="ECO:0007669"/>
    <property type="project" value="UniProtKB-KW"/>
</dbReference>
<dbReference type="GO" id="GO:0052170">
    <property type="term" value="P:symbiont-mediated suppression of host innate immune response"/>
    <property type="evidence" value="ECO:0007669"/>
    <property type="project" value="UniProtKB-KW"/>
</dbReference>
<dbReference type="EMBL" id="BK014961">
    <property type="protein sequence ID" value="DAD84522.1"/>
    <property type="molecule type" value="Genomic_DNA"/>
</dbReference>
<keyword evidence="4 7" id="KW-0949">S-adenosyl-L-methionine</keyword>
<keyword evidence="3 7" id="KW-0808">Transferase</keyword>
<dbReference type="InterPro" id="IPR018117">
    <property type="entry name" value="C5_DNA_meth_AS"/>
</dbReference>
<dbReference type="GO" id="GO:0099018">
    <property type="term" value="P:symbiont-mediated evasion of host restriction-modification system"/>
    <property type="evidence" value="ECO:0007669"/>
    <property type="project" value="UniProtKB-KW"/>
</dbReference>
<keyword evidence="6" id="KW-1258">Restriction-modification system evasion by virus</keyword>
<evidence type="ECO:0000256" key="7">
    <source>
        <dbReference type="PROSITE-ProRule" id="PRU01016"/>
    </source>
</evidence>
<dbReference type="InterPro" id="IPR029063">
    <property type="entry name" value="SAM-dependent_MTases_sf"/>
</dbReference>
<dbReference type="PROSITE" id="PS51679">
    <property type="entry name" value="SAM_MT_C5"/>
    <property type="match status" value="1"/>
</dbReference>
<dbReference type="SUPFAM" id="SSF53335">
    <property type="entry name" value="S-adenosyl-L-methionine-dependent methyltransferases"/>
    <property type="match status" value="2"/>
</dbReference>
<keyword evidence="5" id="KW-0899">Viral immunoevasion</keyword>